<feature type="region of interest" description="Disordered" evidence="6">
    <location>
        <begin position="592"/>
        <end position="616"/>
    </location>
</feature>
<accession>A0A3S3U2M6</accession>
<dbReference type="PANTHER" id="PTHR30329:SF21">
    <property type="entry name" value="LIPOPROTEIN YIAD-RELATED"/>
    <property type="match status" value="1"/>
</dbReference>
<evidence type="ECO:0000313" key="10">
    <source>
        <dbReference type="Proteomes" id="UP000287527"/>
    </source>
</evidence>
<evidence type="ECO:0000256" key="5">
    <source>
        <dbReference type="PROSITE-ProRule" id="PRU00473"/>
    </source>
</evidence>
<dbReference type="PROSITE" id="PS51123">
    <property type="entry name" value="OMPA_2"/>
    <property type="match status" value="1"/>
</dbReference>
<dbReference type="InterPro" id="IPR011990">
    <property type="entry name" value="TPR-like_helical_dom_sf"/>
</dbReference>
<dbReference type="SUPFAM" id="SSF82171">
    <property type="entry name" value="DPP6 N-terminal domain-like"/>
    <property type="match status" value="1"/>
</dbReference>
<evidence type="ECO:0000259" key="8">
    <source>
        <dbReference type="PROSITE" id="PS51123"/>
    </source>
</evidence>
<feature type="chain" id="PRO_5018600771" evidence="7">
    <location>
        <begin position="18"/>
        <end position="623"/>
    </location>
</feature>
<keyword evidence="7" id="KW-0732">Signal</keyword>
<sequence length="623" mass="69902">MKKLYLSLSLLATMAMAGQNKDTETADKLFAKFEYVDAAKEYLKLANKGKDVYVYKQLAESYYNLFDSKQAIQWYAKLIEAKPQDAETYYRYAQMLKAEGRYEDANKQMQKFASLAPKDQRAVLFNQDPDYLPKLKMQTKLYDEKLLDINDKKYADFSGFVTNDNTFYFASTRNTARRTYGRNEEPYLDIYTATYNSDGSFSEPTPLSELNTKWHDGPVTVTADGNTMYFASESFKEGKFEKDTPGQRTGLVYLFKATKSNGKWGDIHPVPFNDKRWSTGNPAISKDGKTLYFASNREGSMGGSTDIWKVEVTGNNTYSKPENLGSKVNTEGRENFPYITDDNKLFFASEGRKGFGGMDIFMIDLAKGGEAMNLGLPVNSPKDDFGFSFNNTKNIGFFSSNKAGIDNLYLATPICGVEAIVQAKDAKTGKFLANAKISILDERNNVIQTTIADADGKATYSVDCDRAYVIQVAKDGYLQNTAPIAKTRERVKNVSVELTPIDVLIVGNEIKLNEIYFEYNKSNITKEGANELDKLVQVLQQNPNMVIMVKSHTDSRGSAEYNLALSDSRAKATVQYVISRGIDGKRISGKGYGESEPKVNCGENCTDEQHSQNRRSEFLIVKK</sequence>
<comment type="subcellular location">
    <subcellularLocation>
        <location evidence="1">Cell outer membrane</location>
    </subcellularLocation>
</comment>
<dbReference type="Proteomes" id="UP000287527">
    <property type="component" value="Unassembled WGS sequence"/>
</dbReference>
<keyword evidence="2 5" id="KW-0472">Membrane</keyword>
<organism evidence="9 10">
    <name type="scientific">Flavobacterium cerinum</name>
    <dbReference type="NCBI Taxonomy" id="2502784"/>
    <lineage>
        <taxon>Bacteria</taxon>
        <taxon>Pseudomonadati</taxon>
        <taxon>Bacteroidota</taxon>
        <taxon>Flavobacteriia</taxon>
        <taxon>Flavobacteriales</taxon>
        <taxon>Flavobacteriaceae</taxon>
        <taxon>Flavobacterium</taxon>
    </lineage>
</organism>
<dbReference type="InterPro" id="IPR006664">
    <property type="entry name" value="OMP_bac"/>
</dbReference>
<dbReference type="Gene3D" id="1.25.40.10">
    <property type="entry name" value="Tetratricopeptide repeat domain"/>
    <property type="match status" value="1"/>
</dbReference>
<evidence type="ECO:0000256" key="6">
    <source>
        <dbReference type="SAM" id="MobiDB-lite"/>
    </source>
</evidence>
<dbReference type="InterPro" id="IPR006665">
    <property type="entry name" value="OmpA-like"/>
</dbReference>
<comment type="caution">
    <text evidence="9">The sequence shown here is derived from an EMBL/GenBank/DDBJ whole genome shotgun (WGS) entry which is preliminary data.</text>
</comment>
<evidence type="ECO:0000256" key="2">
    <source>
        <dbReference type="ARBA" id="ARBA00023136"/>
    </source>
</evidence>
<protein>
    <submittedName>
        <fullName evidence="9">Cell envelope biogenesis protein OmpA</fullName>
    </submittedName>
</protein>
<dbReference type="Gene3D" id="3.30.1330.60">
    <property type="entry name" value="OmpA-like domain"/>
    <property type="match status" value="1"/>
</dbReference>
<feature type="compositionally biased region" description="Basic and acidic residues" evidence="6">
    <location>
        <begin position="607"/>
        <end position="616"/>
    </location>
</feature>
<feature type="domain" description="OmpA-like" evidence="8">
    <location>
        <begin position="506"/>
        <end position="623"/>
    </location>
</feature>
<evidence type="ECO:0000256" key="7">
    <source>
        <dbReference type="SAM" id="SignalP"/>
    </source>
</evidence>
<dbReference type="InterPro" id="IPR036737">
    <property type="entry name" value="OmpA-like_sf"/>
</dbReference>
<keyword evidence="10" id="KW-1185">Reference proteome</keyword>
<gene>
    <name evidence="9" type="ORF">EPI11_10010</name>
</gene>
<dbReference type="SUPFAM" id="SSF48452">
    <property type="entry name" value="TPR-like"/>
    <property type="match status" value="1"/>
</dbReference>
<evidence type="ECO:0000256" key="4">
    <source>
        <dbReference type="PROSITE-ProRule" id="PRU00339"/>
    </source>
</evidence>
<reference evidence="9 10" key="1">
    <citation type="submission" date="2019-01" db="EMBL/GenBank/DDBJ databases">
        <title>Flavobacterium sp. nov.,isolated from freshwater.</title>
        <authorList>
            <person name="Zhang R."/>
            <person name="Du Z.-J."/>
        </authorList>
    </citation>
    <scope>NUCLEOTIDE SEQUENCE [LARGE SCALE GENOMIC DNA]</scope>
    <source>
        <strain evidence="9 10">1E403</strain>
    </source>
</reference>
<evidence type="ECO:0000256" key="3">
    <source>
        <dbReference type="ARBA" id="ARBA00023237"/>
    </source>
</evidence>
<dbReference type="PROSITE" id="PS50005">
    <property type="entry name" value="TPR"/>
    <property type="match status" value="2"/>
</dbReference>
<dbReference type="SUPFAM" id="SSF103088">
    <property type="entry name" value="OmpA-like"/>
    <property type="match status" value="1"/>
</dbReference>
<feature type="repeat" description="TPR" evidence="4">
    <location>
        <begin position="52"/>
        <end position="85"/>
    </location>
</feature>
<dbReference type="RefSeq" id="WP_128389835.1">
    <property type="nucleotide sequence ID" value="NZ_SBII01000006.1"/>
</dbReference>
<keyword evidence="3" id="KW-0998">Cell outer membrane</keyword>
<dbReference type="Pfam" id="PF00691">
    <property type="entry name" value="OmpA"/>
    <property type="match status" value="1"/>
</dbReference>
<name>A0A3S3U2M6_9FLAO</name>
<dbReference type="InterPro" id="IPR050330">
    <property type="entry name" value="Bact_OuterMem_StrucFunc"/>
</dbReference>
<dbReference type="InterPro" id="IPR019734">
    <property type="entry name" value="TPR_rpt"/>
</dbReference>
<dbReference type="OrthoDB" id="9809364at2"/>
<dbReference type="Gene3D" id="2.120.10.30">
    <property type="entry name" value="TolB, C-terminal domain"/>
    <property type="match status" value="1"/>
</dbReference>
<dbReference type="Pfam" id="PF07676">
    <property type="entry name" value="PD40"/>
    <property type="match status" value="2"/>
</dbReference>
<dbReference type="PRINTS" id="PR01021">
    <property type="entry name" value="OMPADOMAIN"/>
</dbReference>
<keyword evidence="4" id="KW-0802">TPR repeat</keyword>
<dbReference type="InterPro" id="IPR011042">
    <property type="entry name" value="6-blade_b-propeller_TolB-like"/>
</dbReference>
<dbReference type="InterPro" id="IPR011659">
    <property type="entry name" value="WD40"/>
</dbReference>
<dbReference type="EMBL" id="SBII01000006">
    <property type="protein sequence ID" value="RWX00208.1"/>
    <property type="molecule type" value="Genomic_DNA"/>
</dbReference>
<evidence type="ECO:0000256" key="1">
    <source>
        <dbReference type="ARBA" id="ARBA00004442"/>
    </source>
</evidence>
<dbReference type="GO" id="GO:0009279">
    <property type="term" value="C:cell outer membrane"/>
    <property type="evidence" value="ECO:0007669"/>
    <property type="project" value="UniProtKB-SubCell"/>
</dbReference>
<feature type="signal peptide" evidence="7">
    <location>
        <begin position="1"/>
        <end position="17"/>
    </location>
</feature>
<dbReference type="AlphaFoldDB" id="A0A3S3U2M6"/>
<proteinExistence type="predicted"/>
<evidence type="ECO:0000313" key="9">
    <source>
        <dbReference type="EMBL" id="RWX00208.1"/>
    </source>
</evidence>
<dbReference type="CDD" id="cd07185">
    <property type="entry name" value="OmpA_C-like"/>
    <property type="match status" value="1"/>
</dbReference>
<dbReference type="PANTHER" id="PTHR30329">
    <property type="entry name" value="STATOR ELEMENT OF FLAGELLAR MOTOR COMPLEX"/>
    <property type="match status" value="1"/>
</dbReference>
<feature type="repeat" description="TPR" evidence="4">
    <location>
        <begin position="86"/>
        <end position="119"/>
    </location>
</feature>